<dbReference type="PANTHER" id="PTHR11644:SF2">
    <property type="entry name" value="CYTIDINE DEAMINASE"/>
    <property type="match status" value="1"/>
</dbReference>
<feature type="binding site" evidence="14">
    <location>
        <position position="91"/>
    </location>
    <ligand>
        <name>Zn(2+)</name>
        <dbReference type="ChEBI" id="CHEBI:29105"/>
        <note>catalytic</note>
    </ligand>
</feature>
<evidence type="ECO:0000256" key="1">
    <source>
        <dbReference type="ARBA" id="ARBA00001947"/>
    </source>
</evidence>
<evidence type="ECO:0000313" key="18">
    <source>
        <dbReference type="Proteomes" id="UP000006875"/>
    </source>
</evidence>
<feature type="domain" description="CMP/dCMP-type deaminase" evidence="16">
    <location>
        <begin position="6"/>
        <end position="132"/>
    </location>
</feature>
<sequence length="132" mass="14502">MLMNEKEILELIDEAIEARENAYVKYSGFKVGAVVIDEKGNHYRGANVENASYGLTNCGERTAIFSAVTNGMKNIAVICIVADTTGPVSPCGACRQVIKEFAYEDTAIILANLKKEYKILSIEDLLPYGFEL</sequence>
<comment type="cofactor">
    <cofactor evidence="1 14 15">
        <name>Zn(2+)</name>
        <dbReference type="ChEBI" id="CHEBI:29105"/>
    </cofactor>
</comment>
<dbReference type="Pfam" id="PF00383">
    <property type="entry name" value="dCMP_cyt_deam_1"/>
    <property type="match status" value="1"/>
</dbReference>
<evidence type="ECO:0000256" key="5">
    <source>
        <dbReference type="ARBA" id="ARBA00018266"/>
    </source>
</evidence>
<dbReference type="EC" id="3.5.4.5" evidence="4 15"/>
<dbReference type="InterPro" id="IPR016192">
    <property type="entry name" value="APOBEC/CMP_deaminase_Zn-bd"/>
</dbReference>
<gene>
    <name evidence="17" type="ordered locus">Ilyop_1459</name>
</gene>
<protein>
    <recommendedName>
        <fullName evidence="5 15">Cytidine deaminase</fullName>
        <ecNumber evidence="4 15">3.5.4.5</ecNumber>
    </recommendedName>
    <alternativeName>
        <fullName evidence="9 15">Cytidine aminohydrolase</fullName>
    </alternativeName>
</protein>
<dbReference type="InterPro" id="IPR006262">
    <property type="entry name" value="Cyt_deam_tetra"/>
</dbReference>
<comment type="catalytic activity">
    <reaction evidence="10 15">
        <text>2'-deoxycytidine + H2O + H(+) = 2'-deoxyuridine + NH4(+)</text>
        <dbReference type="Rhea" id="RHEA:13433"/>
        <dbReference type="ChEBI" id="CHEBI:15377"/>
        <dbReference type="ChEBI" id="CHEBI:15378"/>
        <dbReference type="ChEBI" id="CHEBI:15698"/>
        <dbReference type="ChEBI" id="CHEBI:16450"/>
        <dbReference type="ChEBI" id="CHEBI:28938"/>
        <dbReference type="EC" id="3.5.4.5"/>
    </reaction>
</comment>
<dbReference type="InterPro" id="IPR016193">
    <property type="entry name" value="Cytidine_deaminase-like"/>
</dbReference>
<dbReference type="PANTHER" id="PTHR11644">
    <property type="entry name" value="CYTIDINE DEAMINASE"/>
    <property type="match status" value="1"/>
</dbReference>
<comment type="similarity">
    <text evidence="3 15">Belongs to the cytidine and deoxycytidylate deaminase family.</text>
</comment>
<dbReference type="STRING" id="572544.Ilyop_1459"/>
<feature type="active site" description="Proton donor" evidence="12">
    <location>
        <position position="60"/>
    </location>
</feature>
<dbReference type="PROSITE" id="PS00903">
    <property type="entry name" value="CYT_DCMP_DEAMINASES_1"/>
    <property type="match status" value="1"/>
</dbReference>
<dbReference type="GO" id="GO:0004126">
    <property type="term" value="F:cytidine deaminase activity"/>
    <property type="evidence" value="ECO:0007669"/>
    <property type="project" value="UniProtKB-UniRule"/>
</dbReference>
<dbReference type="EMBL" id="CP002281">
    <property type="protein sequence ID" value="ADO83239.1"/>
    <property type="molecule type" value="Genomic_DNA"/>
</dbReference>
<dbReference type="eggNOG" id="COG0295">
    <property type="taxonomic scope" value="Bacteria"/>
</dbReference>
<evidence type="ECO:0000256" key="8">
    <source>
        <dbReference type="ARBA" id="ARBA00022833"/>
    </source>
</evidence>
<comment type="catalytic activity">
    <reaction evidence="11 15">
        <text>cytidine + H2O + H(+) = uridine + NH4(+)</text>
        <dbReference type="Rhea" id="RHEA:16069"/>
        <dbReference type="ChEBI" id="CHEBI:15377"/>
        <dbReference type="ChEBI" id="CHEBI:15378"/>
        <dbReference type="ChEBI" id="CHEBI:16704"/>
        <dbReference type="ChEBI" id="CHEBI:17562"/>
        <dbReference type="ChEBI" id="CHEBI:28938"/>
        <dbReference type="EC" id="3.5.4.5"/>
    </reaction>
</comment>
<keyword evidence="6 14" id="KW-0479">Metal-binding</keyword>
<evidence type="ECO:0000256" key="14">
    <source>
        <dbReference type="PIRSR" id="PIRSR606262-3"/>
    </source>
</evidence>
<dbReference type="PROSITE" id="PS51747">
    <property type="entry name" value="CYT_DCMP_DEAMINASES_2"/>
    <property type="match status" value="1"/>
</dbReference>
<evidence type="ECO:0000256" key="6">
    <source>
        <dbReference type="ARBA" id="ARBA00022723"/>
    </source>
</evidence>
<dbReference type="Gene3D" id="3.40.140.10">
    <property type="entry name" value="Cytidine Deaminase, domain 2"/>
    <property type="match status" value="1"/>
</dbReference>
<keyword evidence="7 15" id="KW-0378">Hydrolase</keyword>
<evidence type="ECO:0000256" key="10">
    <source>
        <dbReference type="ARBA" id="ARBA00049252"/>
    </source>
</evidence>
<dbReference type="RefSeq" id="WP_013387906.1">
    <property type="nucleotide sequence ID" value="NC_014632.1"/>
</dbReference>
<dbReference type="HOGENOM" id="CLU_097262_1_2_0"/>
<evidence type="ECO:0000256" key="9">
    <source>
        <dbReference type="ARBA" id="ARBA00032005"/>
    </source>
</evidence>
<name>E3H808_ILYPC</name>
<dbReference type="NCBIfam" id="NF004064">
    <property type="entry name" value="PRK05578.1"/>
    <property type="match status" value="1"/>
</dbReference>
<dbReference type="GO" id="GO:0042802">
    <property type="term" value="F:identical protein binding"/>
    <property type="evidence" value="ECO:0007669"/>
    <property type="project" value="UniProtKB-ARBA"/>
</dbReference>
<dbReference type="FunFam" id="3.40.140.10:FF:000008">
    <property type="entry name" value="Cytidine deaminase"/>
    <property type="match status" value="1"/>
</dbReference>
<keyword evidence="18" id="KW-1185">Reference proteome</keyword>
<evidence type="ECO:0000256" key="12">
    <source>
        <dbReference type="PIRSR" id="PIRSR606262-1"/>
    </source>
</evidence>
<dbReference type="InterPro" id="IPR050202">
    <property type="entry name" value="Cyt/Deoxycyt_deaminase"/>
</dbReference>
<keyword evidence="8 14" id="KW-0862">Zinc</keyword>
<dbReference type="InterPro" id="IPR002125">
    <property type="entry name" value="CMP_dCMP_dom"/>
</dbReference>
<evidence type="ECO:0000259" key="16">
    <source>
        <dbReference type="PROSITE" id="PS51747"/>
    </source>
</evidence>
<dbReference type="Proteomes" id="UP000006875">
    <property type="component" value="Chromosome"/>
</dbReference>
<dbReference type="CDD" id="cd01283">
    <property type="entry name" value="cytidine_deaminase"/>
    <property type="match status" value="1"/>
</dbReference>
<evidence type="ECO:0000313" key="17">
    <source>
        <dbReference type="EMBL" id="ADO83239.1"/>
    </source>
</evidence>
<evidence type="ECO:0000256" key="2">
    <source>
        <dbReference type="ARBA" id="ARBA00003949"/>
    </source>
</evidence>
<dbReference type="GO" id="GO:0008270">
    <property type="term" value="F:zinc ion binding"/>
    <property type="evidence" value="ECO:0007669"/>
    <property type="project" value="UniProtKB-UniRule"/>
</dbReference>
<evidence type="ECO:0000256" key="3">
    <source>
        <dbReference type="ARBA" id="ARBA00006576"/>
    </source>
</evidence>
<reference evidence="17 18" key="1">
    <citation type="journal article" date="2010" name="Stand. Genomic Sci.">
        <title>Complete genome sequence of Ilyobacter polytropus type strain (CuHbu1).</title>
        <authorList>
            <person name="Sikorski J."/>
            <person name="Chertkov O."/>
            <person name="Lapidus A."/>
            <person name="Nolan M."/>
            <person name="Lucas S."/>
            <person name="Del Rio T.G."/>
            <person name="Tice H."/>
            <person name="Cheng J.F."/>
            <person name="Tapia R."/>
            <person name="Han C."/>
            <person name="Goodwin L."/>
            <person name="Pitluck S."/>
            <person name="Liolios K."/>
            <person name="Ivanova N."/>
            <person name="Mavromatis K."/>
            <person name="Mikhailova N."/>
            <person name="Pati A."/>
            <person name="Chen A."/>
            <person name="Palaniappan K."/>
            <person name="Land M."/>
            <person name="Hauser L."/>
            <person name="Chang Y.J."/>
            <person name="Jeffries C.D."/>
            <person name="Brambilla E."/>
            <person name="Yasawong M."/>
            <person name="Rohde M."/>
            <person name="Pukall R."/>
            <person name="Spring S."/>
            <person name="Goker M."/>
            <person name="Woyke T."/>
            <person name="Bristow J."/>
            <person name="Eisen J.A."/>
            <person name="Markowitz V."/>
            <person name="Hugenholtz P."/>
            <person name="Kyrpides N.C."/>
            <person name="Klenk H.P."/>
        </authorList>
    </citation>
    <scope>NUCLEOTIDE SEQUENCE [LARGE SCALE GENOMIC DNA]</scope>
    <source>
        <strain evidence="18">ATCC 51220 / DSM 2926 / LMG 16218 / CuHBu1</strain>
    </source>
</reference>
<dbReference type="AlphaFoldDB" id="E3H808"/>
<evidence type="ECO:0000256" key="11">
    <source>
        <dbReference type="ARBA" id="ARBA00049558"/>
    </source>
</evidence>
<dbReference type="GO" id="GO:0072527">
    <property type="term" value="P:pyrimidine-containing compound metabolic process"/>
    <property type="evidence" value="ECO:0007669"/>
    <property type="project" value="UniProtKB-ARBA"/>
</dbReference>
<dbReference type="GO" id="GO:0005829">
    <property type="term" value="C:cytosol"/>
    <property type="evidence" value="ECO:0007669"/>
    <property type="project" value="TreeGrafter"/>
</dbReference>
<organism evidence="17 18">
    <name type="scientific">Ilyobacter polytropus (strain ATCC 51220 / DSM 2926 / LMG 16218 / CuHBu1)</name>
    <dbReference type="NCBI Taxonomy" id="572544"/>
    <lineage>
        <taxon>Bacteria</taxon>
        <taxon>Fusobacteriati</taxon>
        <taxon>Fusobacteriota</taxon>
        <taxon>Fusobacteriia</taxon>
        <taxon>Fusobacteriales</taxon>
        <taxon>Fusobacteriaceae</taxon>
        <taxon>Ilyobacter</taxon>
    </lineage>
</organism>
<evidence type="ECO:0000256" key="4">
    <source>
        <dbReference type="ARBA" id="ARBA00012783"/>
    </source>
</evidence>
<dbReference type="SUPFAM" id="SSF53927">
    <property type="entry name" value="Cytidine deaminase-like"/>
    <property type="match status" value="1"/>
</dbReference>
<dbReference type="GO" id="GO:0055086">
    <property type="term" value="P:nucleobase-containing small molecule metabolic process"/>
    <property type="evidence" value="ECO:0007669"/>
    <property type="project" value="UniProtKB-ARBA"/>
</dbReference>
<accession>E3H808</accession>
<feature type="binding site" evidence="13">
    <location>
        <begin position="47"/>
        <end position="53"/>
    </location>
    <ligand>
        <name>substrate</name>
    </ligand>
</feature>
<feature type="binding site" evidence="14">
    <location>
        <position position="94"/>
    </location>
    <ligand>
        <name>Zn(2+)</name>
        <dbReference type="ChEBI" id="CHEBI:29105"/>
        <note>catalytic</note>
    </ligand>
</feature>
<feature type="binding site" evidence="14">
    <location>
        <position position="58"/>
    </location>
    <ligand>
        <name>Zn(2+)</name>
        <dbReference type="ChEBI" id="CHEBI:29105"/>
        <note>catalytic</note>
    </ligand>
</feature>
<evidence type="ECO:0000256" key="15">
    <source>
        <dbReference type="RuleBase" id="RU364006"/>
    </source>
</evidence>
<evidence type="ECO:0000256" key="13">
    <source>
        <dbReference type="PIRSR" id="PIRSR606262-2"/>
    </source>
</evidence>
<proteinExistence type="inferred from homology"/>
<evidence type="ECO:0000256" key="7">
    <source>
        <dbReference type="ARBA" id="ARBA00022801"/>
    </source>
</evidence>
<dbReference type="NCBIfam" id="TIGR01354">
    <property type="entry name" value="cyt_deam_tetra"/>
    <property type="match status" value="1"/>
</dbReference>
<dbReference type="KEGG" id="ipo:Ilyop_1459"/>
<comment type="function">
    <text evidence="2 15">This enzyme scavenges exogenous and endogenous cytidine and 2'-deoxycytidine for UMP synthesis.</text>
</comment>